<gene>
    <name evidence="1" type="ORF">K3G42_014326</name>
</gene>
<keyword evidence="2" id="KW-1185">Reference proteome</keyword>
<protein>
    <submittedName>
        <fullName evidence="1">Uncharacterized protein</fullName>
    </submittedName>
</protein>
<proteinExistence type="predicted"/>
<evidence type="ECO:0000313" key="2">
    <source>
        <dbReference type="Proteomes" id="UP000827872"/>
    </source>
</evidence>
<accession>A0ACB8FMT8</accession>
<reference evidence="1" key="1">
    <citation type="submission" date="2021-08" db="EMBL/GenBank/DDBJ databases">
        <title>The first chromosome-level gecko genome reveals the dynamic sex chromosomes of Neotropical dwarf geckos (Sphaerodactylidae: Sphaerodactylus).</title>
        <authorList>
            <person name="Pinto B.J."/>
            <person name="Keating S.E."/>
            <person name="Gamble T."/>
        </authorList>
    </citation>
    <scope>NUCLEOTIDE SEQUENCE</scope>
    <source>
        <strain evidence="1">TG3544</strain>
    </source>
</reference>
<comment type="caution">
    <text evidence="1">The sequence shown here is derived from an EMBL/GenBank/DDBJ whole genome shotgun (WGS) entry which is preliminary data.</text>
</comment>
<name>A0ACB8FMT8_9SAUR</name>
<sequence>MAVVFSERDQKKKKEGDPAPKNREGGRELSTTHFFLKKDKVIQVTEAPLQRFPAALLFLREGNSNVQIRILRRDTVTIADLGLRLLACYSFELDRTGAGREEFNSKSNQRQCA</sequence>
<organism evidence="1 2">
    <name type="scientific">Sphaerodactylus townsendi</name>
    <dbReference type="NCBI Taxonomy" id="933632"/>
    <lineage>
        <taxon>Eukaryota</taxon>
        <taxon>Metazoa</taxon>
        <taxon>Chordata</taxon>
        <taxon>Craniata</taxon>
        <taxon>Vertebrata</taxon>
        <taxon>Euteleostomi</taxon>
        <taxon>Lepidosauria</taxon>
        <taxon>Squamata</taxon>
        <taxon>Bifurcata</taxon>
        <taxon>Gekkota</taxon>
        <taxon>Sphaerodactylidae</taxon>
        <taxon>Sphaerodactylus</taxon>
    </lineage>
</organism>
<dbReference type="Proteomes" id="UP000827872">
    <property type="component" value="Linkage Group LG06"/>
</dbReference>
<dbReference type="EMBL" id="CM037619">
    <property type="protein sequence ID" value="KAH8006841.1"/>
    <property type="molecule type" value="Genomic_DNA"/>
</dbReference>
<evidence type="ECO:0000313" key="1">
    <source>
        <dbReference type="EMBL" id="KAH8006841.1"/>
    </source>
</evidence>